<proteinExistence type="predicted"/>
<dbReference type="STRING" id="630515.SAMN04489812_2729"/>
<gene>
    <name evidence="1" type="ORF">SAMN04489812_2729</name>
</gene>
<dbReference type="Gene3D" id="3.40.630.30">
    <property type="match status" value="1"/>
</dbReference>
<dbReference type="OrthoDB" id="9797990at2"/>
<evidence type="ECO:0000313" key="1">
    <source>
        <dbReference type="EMBL" id="SDS70168.1"/>
    </source>
</evidence>
<name>A0A1H1UCM1_9ACTN</name>
<dbReference type="Proteomes" id="UP000199103">
    <property type="component" value="Chromosome I"/>
</dbReference>
<dbReference type="InterPro" id="IPR016181">
    <property type="entry name" value="Acyl_CoA_acyltransferase"/>
</dbReference>
<dbReference type="EMBL" id="LT629772">
    <property type="protein sequence ID" value="SDS70168.1"/>
    <property type="molecule type" value="Genomic_DNA"/>
</dbReference>
<dbReference type="PANTHER" id="PTHR41700">
    <property type="entry name" value="GCN5-RELATED N-ACETYLTRANSFERASE"/>
    <property type="match status" value="1"/>
</dbReference>
<reference evidence="1 2" key="1">
    <citation type="submission" date="2016-10" db="EMBL/GenBank/DDBJ databases">
        <authorList>
            <person name="de Groot N.N."/>
        </authorList>
    </citation>
    <scope>NUCLEOTIDE SEQUENCE [LARGE SCALE GENOMIC DNA]</scope>
    <source>
        <strain evidence="1 2">DSM 21800</strain>
    </source>
</reference>
<protein>
    <submittedName>
        <fullName evidence="1">Predicted acetyltransferase, GNAT superfamily</fullName>
    </submittedName>
</protein>
<sequence>MITAPAVSAAEEAADSCARAAAVEILELESGADMNAAAEVLRTIWQTGADQPLLHPSLLVALAHGGNYVAGAYRGDRLVGVCVGFFSAPPGRGPGAATALHSHIAGVLSDHAGQGIGTALKLHQRLWCLRRDVGTITWTFDPLVARNASFNLHRLGVGVRSYLTDFYGAMSDGVNDGQPTDRLLVGWDLRSAGVEPSDPGAAAAVGCRPVVKIGPNGEPVEAHGGPAGLGPTTTTARLTIPADIEALRRQDPQAARRWREVLRRWLGGLLDAGWSVVGFDRDAGYLLSRRARP</sequence>
<dbReference type="SUPFAM" id="SSF55729">
    <property type="entry name" value="Acyl-CoA N-acyltransferases (Nat)"/>
    <property type="match status" value="1"/>
</dbReference>
<evidence type="ECO:0000313" key="2">
    <source>
        <dbReference type="Proteomes" id="UP000199103"/>
    </source>
</evidence>
<organism evidence="1 2">
    <name type="scientific">Microlunatus soli</name>
    <dbReference type="NCBI Taxonomy" id="630515"/>
    <lineage>
        <taxon>Bacteria</taxon>
        <taxon>Bacillati</taxon>
        <taxon>Actinomycetota</taxon>
        <taxon>Actinomycetes</taxon>
        <taxon>Propionibacteriales</taxon>
        <taxon>Propionibacteriaceae</taxon>
        <taxon>Microlunatus</taxon>
    </lineage>
</organism>
<accession>A0A1H1UCM1</accession>
<dbReference type="GO" id="GO:0016740">
    <property type="term" value="F:transferase activity"/>
    <property type="evidence" value="ECO:0007669"/>
    <property type="project" value="UniProtKB-KW"/>
</dbReference>
<keyword evidence="1" id="KW-0808">Transferase</keyword>
<dbReference type="RefSeq" id="WP_091525597.1">
    <property type="nucleotide sequence ID" value="NZ_LT629772.1"/>
</dbReference>
<keyword evidence="2" id="KW-1185">Reference proteome</keyword>
<dbReference type="AlphaFoldDB" id="A0A1H1UCM1"/>
<dbReference type="InterPro" id="IPR038764">
    <property type="entry name" value="GNAT_N_AcTrfase_prd"/>
</dbReference>
<dbReference type="PANTHER" id="PTHR41700:SF1">
    <property type="entry name" value="N-ACETYLTRANSFERASE DOMAIN-CONTAINING PROTEIN"/>
    <property type="match status" value="1"/>
</dbReference>